<gene>
    <name evidence="5" type="ORF">MFP26_20550</name>
</gene>
<evidence type="ECO:0000256" key="1">
    <source>
        <dbReference type="ARBA" id="ARBA00023015"/>
    </source>
</evidence>
<evidence type="ECO:0000313" key="6">
    <source>
        <dbReference type="Proteomes" id="UP001203069"/>
    </source>
</evidence>
<dbReference type="RefSeq" id="WP_249228917.1">
    <property type="nucleotide sequence ID" value="NZ_JAKPBZ010000115.1"/>
</dbReference>
<dbReference type="InterPro" id="IPR050204">
    <property type="entry name" value="AraC_XylS_family_regulators"/>
</dbReference>
<reference evidence="5 6" key="1">
    <citation type="submission" date="2022-02" db="EMBL/GenBank/DDBJ databases">
        <title>Description of Brenneria tiliae sp. nov. isolated from symptomatic Tilia x moltkei and Tilia x europaea trees in the UK.</title>
        <authorList>
            <person name="Kile H."/>
        </authorList>
    </citation>
    <scope>NUCLEOTIDE SEQUENCE [LARGE SCALE GENOMIC DNA]</scope>
    <source>
        <strain evidence="5 6">MC1SB4.1</strain>
    </source>
</reference>
<keyword evidence="2" id="KW-0238">DNA-binding</keyword>
<evidence type="ECO:0000313" key="5">
    <source>
        <dbReference type="EMBL" id="MCL2895062.1"/>
    </source>
</evidence>
<dbReference type="PANTHER" id="PTHR46796">
    <property type="entry name" value="HTH-TYPE TRANSCRIPTIONAL ACTIVATOR RHAS-RELATED"/>
    <property type="match status" value="1"/>
</dbReference>
<dbReference type="EMBL" id="JAKPBZ010000115">
    <property type="protein sequence ID" value="MCL2895062.1"/>
    <property type="molecule type" value="Genomic_DNA"/>
</dbReference>
<dbReference type="PROSITE" id="PS01124">
    <property type="entry name" value="HTH_ARAC_FAMILY_2"/>
    <property type="match status" value="1"/>
</dbReference>
<dbReference type="InterPro" id="IPR009057">
    <property type="entry name" value="Homeodomain-like_sf"/>
</dbReference>
<dbReference type="InterPro" id="IPR018060">
    <property type="entry name" value="HTH_AraC"/>
</dbReference>
<proteinExistence type="predicted"/>
<name>A0ABT0MZ73_9GAMM</name>
<evidence type="ECO:0000256" key="2">
    <source>
        <dbReference type="ARBA" id="ARBA00023125"/>
    </source>
</evidence>
<keyword evidence="6" id="KW-1185">Reference proteome</keyword>
<dbReference type="Proteomes" id="UP001203069">
    <property type="component" value="Unassembled WGS sequence"/>
</dbReference>
<comment type="caution">
    <text evidence="5">The sequence shown here is derived from an EMBL/GenBank/DDBJ whole genome shotgun (WGS) entry which is preliminary data.</text>
</comment>
<sequence length="300" mass="34185">MQSPIWRSYSDFYQRSPYAVFPQEHRHSQGRLPFSMIRVEQGAHNFIDPPLDETILALPLSVESQCNWLWTINGRTHKQKAHVGQMLVVPAGIESQWEVDGNRTMLVLTLPNETVRKILGGACPDQIGQTFWQLSENTWSDPLVETLLAHLWENSAGQNMAQGYLADGLLITILSQLLIRADADLATNMSVILPQWRIKRVNQFVNANISNEISIDDLAEAAGLSRRHFARSFQQKMGETPHRWLMNQRLEKAKTLLLETHESICDIAHHCGFSSQSHLTTALKQVTGMTPARWRLRFKI</sequence>
<dbReference type="SMART" id="SM00342">
    <property type="entry name" value="HTH_ARAC"/>
    <property type="match status" value="1"/>
</dbReference>
<evidence type="ECO:0000256" key="3">
    <source>
        <dbReference type="ARBA" id="ARBA00023163"/>
    </source>
</evidence>
<dbReference type="SUPFAM" id="SSF46689">
    <property type="entry name" value="Homeodomain-like"/>
    <property type="match status" value="2"/>
</dbReference>
<keyword evidence="1" id="KW-0805">Transcription regulation</keyword>
<dbReference type="Pfam" id="PF12833">
    <property type="entry name" value="HTH_18"/>
    <property type="match status" value="1"/>
</dbReference>
<dbReference type="Gene3D" id="1.10.10.60">
    <property type="entry name" value="Homeodomain-like"/>
    <property type="match status" value="1"/>
</dbReference>
<protein>
    <submittedName>
        <fullName evidence="5">AraC family transcriptional regulator</fullName>
    </submittedName>
</protein>
<accession>A0ABT0MZ73</accession>
<organism evidence="5 6">
    <name type="scientific">Brenneria tiliae</name>
    <dbReference type="NCBI Taxonomy" id="2914984"/>
    <lineage>
        <taxon>Bacteria</taxon>
        <taxon>Pseudomonadati</taxon>
        <taxon>Pseudomonadota</taxon>
        <taxon>Gammaproteobacteria</taxon>
        <taxon>Enterobacterales</taxon>
        <taxon>Pectobacteriaceae</taxon>
        <taxon>Brenneria</taxon>
    </lineage>
</organism>
<keyword evidence="3" id="KW-0804">Transcription</keyword>
<evidence type="ECO:0000259" key="4">
    <source>
        <dbReference type="PROSITE" id="PS01124"/>
    </source>
</evidence>
<feature type="domain" description="HTH araC/xylS-type" evidence="4">
    <location>
        <begin position="199"/>
        <end position="297"/>
    </location>
</feature>